<keyword evidence="4" id="KW-0547">Nucleotide-binding</keyword>
<dbReference type="InterPro" id="IPR027417">
    <property type="entry name" value="P-loop_NTPase"/>
</dbReference>
<dbReference type="SUPFAM" id="SSF52540">
    <property type="entry name" value="P-loop containing nucleoside triphosphate hydrolases"/>
    <property type="match status" value="1"/>
</dbReference>
<comment type="caution">
    <text evidence="12">The sequence shown here is derived from an EMBL/GenBank/DDBJ whole genome shotgun (WGS) entry which is preliminary data.</text>
</comment>
<dbReference type="Pfam" id="PF00005">
    <property type="entry name" value="ABC_tran"/>
    <property type="match status" value="1"/>
</dbReference>
<evidence type="ECO:0000256" key="1">
    <source>
        <dbReference type="ARBA" id="ARBA00004370"/>
    </source>
</evidence>
<dbReference type="PROSITE" id="PS50893">
    <property type="entry name" value="ABC_TRANSPORTER_2"/>
    <property type="match status" value="1"/>
</dbReference>
<feature type="domain" description="ABC transmembrane type-1" evidence="11">
    <location>
        <begin position="1"/>
        <end position="207"/>
    </location>
</feature>
<feature type="transmembrane region" description="Helical" evidence="9">
    <location>
        <begin position="528"/>
        <end position="552"/>
    </location>
</feature>
<name>A0A484F8J2_COLOR</name>
<evidence type="ECO:0000313" key="12">
    <source>
        <dbReference type="EMBL" id="TDZ14570.1"/>
    </source>
</evidence>
<protein>
    <submittedName>
        <fullName evidence="12">ABC transporter FUM19</fullName>
    </submittedName>
</protein>
<sequence length="709" mass="77705">MLRSILISAVYHKTTRVDLSAADESTALTLINSDVERIKAGFLQIHEYWANSIEAALACWLLQRKIGAAFAAPVGVVLLCAIASSVTAKVSGRRQTLWMTAIQQRVGVTAKVVSSMKALKISALSIPMEKVLHNLRLEDLNVGGKWRWTLLAAGLIALTPSQLGPVMAFAATSRALDVSRIFTSMAYLILLAGPLGSLYQNVPQLFSALACLKRTQAYLAEANRIDLRKPPRPRVPDEKDDSPETTTSDFNVYSLRQASFGWKEGEYVLRNIDVVFPAQTVSIILGPVASGKSTLLKALLGELPYQTGEVSVETNRYRKIGHCAQSPFLYNDTIKANIIGPDLNLDPKRYQEVIEATMLAADFSALPMGDNTRIGSAGTALSGGQRQRVALARALYLESDVLLLDDTLSSVDTITEGHIIQRVFGKNGLVRQRGLTAIMTTHAAHHLSIADHMMILSGDGHIERQGPVDRSRYPELRDSPIAATPSIPNNTIDLQKEPQQSAFIQGTTAKPRLSDASIYTHYFGTIKAWVIAMFFFWCCVYGFTLNFPVIWLKYWSDDVVSLEPLHPRAFYLGIYSLLQISCLFALMVVVVIGTQTIIFQSGSSLHAQALQTLFSAPLSFYTTVDVGTVTTLFAQDLSLIDSELPLSLINFSVQAFAAMGMATVIAVSSPWSALSYPLLLAVLCLLQLFYLKTSKQLRILELEAKGPLT</sequence>
<organism evidence="12 13">
    <name type="scientific">Colletotrichum orbiculare (strain 104-T / ATCC 96160 / CBS 514.97 / LARS 414 / MAFF 240422)</name>
    <name type="common">Cucumber anthracnose fungus</name>
    <name type="synonym">Colletotrichum lagenarium</name>
    <dbReference type="NCBI Taxonomy" id="1213857"/>
    <lineage>
        <taxon>Eukaryota</taxon>
        <taxon>Fungi</taxon>
        <taxon>Dikarya</taxon>
        <taxon>Ascomycota</taxon>
        <taxon>Pezizomycotina</taxon>
        <taxon>Sordariomycetes</taxon>
        <taxon>Hypocreomycetidae</taxon>
        <taxon>Glomerellales</taxon>
        <taxon>Glomerellaceae</taxon>
        <taxon>Colletotrichum</taxon>
        <taxon>Colletotrichum orbiculare species complex</taxon>
    </lineage>
</organism>
<feature type="compositionally biased region" description="Basic and acidic residues" evidence="8">
    <location>
        <begin position="228"/>
        <end position="237"/>
    </location>
</feature>
<dbReference type="PANTHER" id="PTHR24223">
    <property type="entry name" value="ATP-BINDING CASSETTE SUB-FAMILY C"/>
    <property type="match status" value="1"/>
</dbReference>
<dbReference type="InterPro" id="IPR050173">
    <property type="entry name" value="ABC_transporter_C-like"/>
</dbReference>
<reference evidence="13" key="2">
    <citation type="journal article" date="2019" name="Mol. Plant Microbe Interact.">
        <title>Genome sequence resources for four phytopathogenic fungi from the Colletotrichum orbiculare species complex.</title>
        <authorList>
            <person name="Gan P."/>
            <person name="Tsushima A."/>
            <person name="Narusaka M."/>
            <person name="Narusaka Y."/>
            <person name="Takano Y."/>
            <person name="Kubo Y."/>
            <person name="Shirasu K."/>
        </authorList>
    </citation>
    <scope>GENOME REANNOTATION</scope>
    <source>
        <strain evidence="13">104-T / ATCC 96160 / CBS 514.97 / LARS 414 / MAFF 240422</strain>
    </source>
</reference>
<keyword evidence="5" id="KW-0067">ATP-binding</keyword>
<dbReference type="Gene3D" id="1.20.1560.10">
    <property type="entry name" value="ABC transporter type 1, transmembrane domain"/>
    <property type="match status" value="2"/>
</dbReference>
<dbReference type="GO" id="GO:0005524">
    <property type="term" value="F:ATP binding"/>
    <property type="evidence" value="ECO:0007669"/>
    <property type="project" value="UniProtKB-KW"/>
</dbReference>
<keyword evidence="13" id="KW-1185">Reference proteome</keyword>
<dbReference type="AlphaFoldDB" id="A0A484F8J2"/>
<evidence type="ECO:0000259" key="11">
    <source>
        <dbReference type="PROSITE" id="PS50929"/>
    </source>
</evidence>
<evidence type="ECO:0000256" key="6">
    <source>
        <dbReference type="ARBA" id="ARBA00022989"/>
    </source>
</evidence>
<feature type="transmembrane region" description="Helical" evidence="9">
    <location>
        <begin position="613"/>
        <end position="634"/>
    </location>
</feature>
<feature type="transmembrane region" description="Helical" evidence="9">
    <location>
        <begin position="66"/>
        <end position="87"/>
    </location>
</feature>
<dbReference type="GO" id="GO:0016887">
    <property type="term" value="F:ATP hydrolysis activity"/>
    <property type="evidence" value="ECO:0007669"/>
    <property type="project" value="InterPro"/>
</dbReference>
<dbReference type="InterPro" id="IPR003439">
    <property type="entry name" value="ABC_transporter-like_ATP-bd"/>
</dbReference>
<dbReference type="InterPro" id="IPR017871">
    <property type="entry name" value="ABC_transporter-like_CS"/>
</dbReference>
<feature type="transmembrane region" description="Helical" evidence="9">
    <location>
        <begin position="572"/>
        <end position="593"/>
    </location>
</feature>
<dbReference type="InterPro" id="IPR003593">
    <property type="entry name" value="AAA+_ATPase"/>
</dbReference>
<dbReference type="InterPro" id="IPR011527">
    <property type="entry name" value="ABC1_TM_dom"/>
</dbReference>
<proteinExistence type="predicted"/>
<evidence type="ECO:0000256" key="2">
    <source>
        <dbReference type="ARBA" id="ARBA00022448"/>
    </source>
</evidence>
<dbReference type="STRING" id="1213857.A0A484F8J2"/>
<dbReference type="Gene3D" id="3.40.50.300">
    <property type="entry name" value="P-loop containing nucleotide triphosphate hydrolases"/>
    <property type="match status" value="1"/>
</dbReference>
<feature type="region of interest" description="Disordered" evidence="8">
    <location>
        <begin position="228"/>
        <end position="248"/>
    </location>
</feature>
<feature type="transmembrane region" description="Helical" evidence="9">
    <location>
        <begin position="646"/>
        <end position="667"/>
    </location>
</feature>
<evidence type="ECO:0000256" key="4">
    <source>
        <dbReference type="ARBA" id="ARBA00022741"/>
    </source>
</evidence>
<dbReference type="Proteomes" id="UP000014480">
    <property type="component" value="Unassembled WGS sequence"/>
</dbReference>
<dbReference type="EMBL" id="AMCV02000049">
    <property type="protein sequence ID" value="TDZ14570.1"/>
    <property type="molecule type" value="Genomic_DNA"/>
</dbReference>
<dbReference type="GO" id="GO:0140359">
    <property type="term" value="F:ABC-type transporter activity"/>
    <property type="evidence" value="ECO:0007669"/>
    <property type="project" value="InterPro"/>
</dbReference>
<evidence type="ECO:0000256" key="5">
    <source>
        <dbReference type="ARBA" id="ARBA00022840"/>
    </source>
</evidence>
<dbReference type="OrthoDB" id="6500128at2759"/>
<dbReference type="PANTHER" id="PTHR24223:SF345">
    <property type="entry name" value="ABC MULTIDRUG TRANSPORTER (EUROFUNG)"/>
    <property type="match status" value="1"/>
</dbReference>
<dbReference type="Pfam" id="PF00664">
    <property type="entry name" value="ABC_membrane"/>
    <property type="match status" value="1"/>
</dbReference>
<evidence type="ECO:0000259" key="10">
    <source>
        <dbReference type="PROSITE" id="PS50893"/>
    </source>
</evidence>
<feature type="transmembrane region" description="Helical" evidence="9">
    <location>
        <begin position="181"/>
        <end position="199"/>
    </location>
</feature>
<evidence type="ECO:0000256" key="8">
    <source>
        <dbReference type="SAM" id="MobiDB-lite"/>
    </source>
</evidence>
<keyword evidence="6 9" id="KW-1133">Transmembrane helix</keyword>
<dbReference type="PROSITE" id="PS00211">
    <property type="entry name" value="ABC_TRANSPORTER_1"/>
    <property type="match status" value="1"/>
</dbReference>
<keyword evidence="3 9" id="KW-0812">Transmembrane</keyword>
<feature type="domain" description="ABC transmembrane type-1" evidence="11">
    <location>
        <begin position="535"/>
        <end position="709"/>
    </location>
</feature>
<gene>
    <name evidence="12" type="ORF">Cob_v012454</name>
</gene>
<comment type="subcellular location">
    <subcellularLocation>
        <location evidence="1">Membrane</location>
    </subcellularLocation>
</comment>
<dbReference type="SMART" id="SM00382">
    <property type="entry name" value="AAA"/>
    <property type="match status" value="1"/>
</dbReference>
<evidence type="ECO:0000313" key="13">
    <source>
        <dbReference type="Proteomes" id="UP000014480"/>
    </source>
</evidence>
<dbReference type="GO" id="GO:0016020">
    <property type="term" value="C:membrane"/>
    <property type="evidence" value="ECO:0007669"/>
    <property type="project" value="UniProtKB-SubCell"/>
</dbReference>
<dbReference type="PROSITE" id="PS50929">
    <property type="entry name" value="ABC_TM1F"/>
    <property type="match status" value="2"/>
</dbReference>
<reference evidence="13" key="1">
    <citation type="journal article" date="2013" name="New Phytol.">
        <title>Comparative genomic and transcriptomic analyses reveal the hemibiotrophic stage shift of Colletotrichum fungi.</title>
        <authorList>
            <person name="Gan P."/>
            <person name="Ikeda K."/>
            <person name="Irieda H."/>
            <person name="Narusaka M."/>
            <person name="O'Connell R.J."/>
            <person name="Narusaka Y."/>
            <person name="Takano Y."/>
            <person name="Kubo Y."/>
            <person name="Shirasu K."/>
        </authorList>
    </citation>
    <scope>NUCLEOTIDE SEQUENCE [LARGE SCALE GENOMIC DNA]</scope>
    <source>
        <strain evidence="13">104-T / ATCC 96160 / CBS 514.97 / LARS 414 / MAFF 240422</strain>
    </source>
</reference>
<feature type="transmembrane region" description="Helical" evidence="9">
    <location>
        <begin position="673"/>
        <end position="691"/>
    </location>
</feature>
<feature type="transmembrane region" description="Helical" evidence="9">
    <location>
        <begin position="148"/>
        <end position="169"/>
    </location>
</feature>
<accession>A0A484F8J2</accession>
<dbReference type="InterPro" id="IPR036640">
    <property type="entry name" value="ABC1_TM_sf"/>
</dbReference>
<keyword evidence="2" id="KW-0813">Transport</keyword>
<feature type="domain" description="ABC transporter" evidence="10">
    <location>
        <begin position="250"/>
        <end position="484"/>
    </location>
</feature>
<evidence type="ECO:0000256" key="7">
    <source>
        <dbReference type="ARBA" id="ARBA00023136"/>
    </source>
</evidence>
<evidence type="ECO:0000256" key="9">
    <source>
        <dbReference type="SAM" id="Phobius"/>
    </source>
</evidence>
<dbReference type="SUPFAM" id="SSF90123">
    <property type="entry name" value="ABC transporter transmembrane region"/>
    <property type="match status" value="2"/>
</dbReference>
<keyword evidence="7 9" id="KW-0472">Membrane</keyword>
<evidence type="ECO:0000256" key="3">
    <source>
        <dbReference type="ARBA" id="ARBA00022692"/>
    </source>
</evidence>